<dbReference type="AlphaFoldDB" id="A0AAV2SBT2"/>
<name>A0AAV2SBT2_MEGNR</name>
<sequence>MIMEPMLKYCTVLLIISTGTCCGEWVKTSDREHYFFRADVRKLCKNRTSDVVPIIKIIDSSRPSLSQSLDNAPDKAIDCNTKSYWNAGNPAGLYYNKWYITFELTKRYNVTGVDLVNYQDPTYNRNVTVVKLEASDDKVTWHNGGCISKFLSGLHNWKYFIGFNASGNYLKFTVTRTERGLQPYLSEISFNGYQDIGFNGNP</sequence>
<dbReference type="Pfam" id="PF00754">
    <property type="entry name" value="F5_F8_type_C"/>
    <property type="match status" value="1"/>
</dbReference>
<dbReference type="SUPFAM" id="SSF49785">
    <property type="entry name" value="Galactose-binding domain-like"/>
    <property type="match status" value="1"/>
</dbReference>
<evidence type="ECO:0000259" key="2">
    <source>
        <dbReference type="Pfam" id="PF00754"/>
    </source>
</evidence>
<proteinExistence type="predicted"/>
<comment type="caution">
    <text evidence="3">The sequence shown here is derived from an EMBL/GenBank/DDBJ whole genome shotgun (WGS) entry which is preliminary data.</text>
</comment>
<gene>
    <name evidence="3" type="ORF">MNOR_LOCUS34169</name>
</gene>
<dbReference type="EMBL" id="CAXKWB010051691">
    <property type="protein sequence ID" value="CAL4171618.1"/>
    <property type="molecule type" value="Genomic_DNA"/>
</dbReference>
<dbReference type="InterPro" id="IPR008979">
    <property type="entry name" value="Galactose-bd-like_sf"/>
</dbReference>
<dbReference type="Gene3D" id="2.60.120.260">
    <property type="entry name" value="Galactose-binding domain-like"/>
    <property type="match status" value="1"/>
</dbReference>
<organism evidence="3 4">
    <name type="scientific">Meganyctiphanes norvegica</name>
    <name type="common">Northern krill</name>
    <name type="synonym">Thysanopoda norvegica</name>
    <dbReference type="NCBI Taxonomy" id="48144"/>
    <lineage>
        <taxon>Eukaryota</taxon>
        <taxon>Metazoa</taxon>
        <taxon>Ecdysozoa</taxon>
        <taxon>Arthropoda</taxon>
        <taxon>Crustacea</taxon>
        <taxon>Multicrustacea</taxon>
        <taxon>Malacostraca</taxon>
        <taxon>Eumalacostraca</taxon>
        <taxon>Eucarida</taxon>
        <taxon>Euphausiacea</taxon>
        <taxon>Euphausiidae</taxon>
        <taxon>Meganyctiphanes</taxon>
    </lineage>
</organism>
<keyword evidence="1" id="KW-0732">Signal</keyword>
<dbReference type="Proteomes" id="UP001497623">
    <property type="component" value="Unassembled WGS sequence"/>
</dbReference>
<feature type="chain" id="PRO_5043842127" description="F5/8 type C domain-containing protein" evidence="1">
    <location>
        <begin position="23"/>
        <end position="202"/>
    </location>
</feature>
<dbReference type="InterPro" id="IPR000421">
    <property type="entry name" value="FA58C"/>
</dbReference>
<feature type="signal peptide" evidence="1">
    <location>
        <begin position="1"/>
        <end position="22"/>
    </location>
</feature>
<protein>
    <recommendedName>
        <fullName evidence="2">F5/8 type C domain-containing protein</fullName>
    </recommendedName>
</protein>
<accession>A0AAV2SBT2</accession>
<keyword evidence="4" id="KW-1185">Reference proteome</keyword>
<feature type="non-terminal residue" evidence="3">
    <location>
        <position position="202"/>
    </location>
</feature>
<reference evidence="3 4" key="1">
    <citation type="submission" date="2024-05" db="EMBL/GenBank/DDBJ databases">
        <authorList>
            <person name="Wallberg A."/>
        </authorList>
    </citation>
    <scope>NUCLEOTIDE SEQUENCE [LARGE SCALE GENOMIC DNA]</scope>
</reference>
<evidence type="ECO:0000313" key="4">
    <source>
        <dbReference type="Proteomes" id="UP001497623"/>
    </source>
</evidence>
<evidence type="ECO:0000313" key="3">
    <source>
        <dbReference type="EMBL" id="CAL4171618.1"/>
    </source>
</evidence>
<feature type="domain" description="F5/8 type C" evidence="2">
    <location>
        <begin position="68"/>
        <end position="176"/>
    </location>
</feature>
<evidence type="ECO:0000256" key="1">
    <source>
        <dbReference type="SAM" id="SignalP"/>
    </source>
</evidence>